<dbReference type="GO" id="GO:0006338">
    <property type="term" value="P:chromatin remodeling"/>
    <property type="evidence" value="ECO:0007669"/>
    <property type="project" value="InterPro"/>
</dbReference>
<feature type="domain" description="Bromo" evidence="10">
    <location>
        <begin position="51"/>
        <end position="121"/>
    </location>
</feature>
<sequence length="639" mass="70582">MERSRKRKADAVENGDTPVKRQKMPTLDSPEAVTEVGLTLIESMKTAKDKAGRPISTMFLTLPDKRELPDYYEAIELPIAIDTVERKLRKHAYSSLTEVESDFKRMVANAKSYNDDDSLIFADAERIRKMLHNWMKVHNPAYQDSTYVAFPTPIPGEKTNGRKTAGANGAASATPDVETKEEEPRPKRPTINLSKNRRVSEAQSIPAAAAKATPVPAAETTPNEFEGKSFGQVQEAIIEEFLFYKDEEDLQIYHPFGNLPSRTYTDYYQLIKKPVSLKSIMKRTRGQHGREPPTGITDFKTWDAFEEEVSLIWRNAQEYNEDGSEMFNLAEEFKEHFKTRLAEVKSKVEEPQSTRIKLNARPKPVLHLGAKASQANAQSPGVSVDNEALERQKQLVRAGVNGQQTPQPPRSNSQVPSDSRQASTPPAVKTEKSMASPAPDLARVSSAAPEAKASPGNSMPPPARLPSGSPFPVAQPPAAATYVPSLAPQMATFGETFARTKPVSEALLPNIHLSSHPQLTTAKPFKLDIPASPDYSQQSITIMLPPPQYYLQLSPTVSQQLSSGRQYKLFVTTNGVRASPSIRPILNGDMTNGTERKQVYDVSLLPGVNRIEVEIVAVTGRGGTLEVEKTTVFANLMKY</sequence>
<evidence type="ECO:0000256" key="3">
    <source>
        <dbReference type="ARBA" id="ARBA00022853"/>
    </source>
</evidence>
<feature type="domain" description="Bromo" evidence="10">
    <location>
        <begin position="245"/>
        <end position="327"/>
    </location>
</feature>
<dbReference type="Pfam" id="PF22994">
    <property type="entry name" value="RSC4_Ig_like"/>
    <property type="match status" value="1"/>
</dbReference>
<feature type="compositionally biased region" description="Polar residues" evidence="9">
    <location>
        <begin position="401"/>
        <end position="424"/>
    </location>
</feature>
<dbReference type="Proteomes" id="UP000243723">
    <property type="component" value="Unassembled WGS sequence"/>
</dbReference>
<feature type="compositionally biased region" description="Low complexity" evidence="9">
    <location>
        <begin position="206"/>
        <end position="222"/>
    </location>
</feature>
<reference evidence="11 12" key="1">
    <citation type="submission" date="2017-05" db="EMBL/GenBank/DDBJ databases">
        <title>Draft genome sequence of Elsinoe australis.</title>
        <authorList>
            <person name="Cheng Q."/>
        </authorList>
    </citation>
    <scope>NUCLEOTIDE SEQUENCE [LARGE SCALE GENOMIC DNA]</scope>
    <source>
        <strain evidence="11 12">NL1</strain>
    </source>
</reference>
<dbReference type="SMART" id="SM00297">
    <property type="entry name" value="BROMO"/>
    <property type="match status" value="2"/>
</dbReference>
<dbReference type="GO" id="GO:0006368">
    <property type="term" value="P:transcription elongation by RNA polymerase II"/>
    <property type="evidence" value="ECO:0007669"/>
    <property type="project" value="TreeGrafter"/>
</dbReference>
<dbReference type="PANTHER" id="PTHR16062">
    <property type="entry name" value="SWI/SNF-RELATED"/>
    <property type="match status" value="1"/>
</dbReference>
<organism evidence="11 12">
    <name type="scientific">Elsinoe australis</name>
    <dbReference type="NCBI Taxonomy" id="40998"/>
    <lineage>
        <taxon>Eukaryota</taxon>
        <taxon>Fungi</taxon>
        <taxon>Dikarya</taxon>
        <taxon>Ascomycota</taxon>
        <taxon>Pezizomycotina</taxon>
        <taxon>Dothideomycetes</taxon>
        <taxon>Dothideomycetidae</taxon>
        <taxon>Myriangiales</taxon>
        <taxon>Elsinoaceae</taxon>
        <taxon>Elsinoe</taxon>
    </lineage>
</organism>
<protein>
    <submittedName>
        <fullName evidence="11">Chromatin structure-remodeling complex subunit rsc1</fullName>
    </submittedName>
</protein>
<evidence type="ECO:0000256" key="1">
    <source>
        <dbReference type="ARBA" id="ARBA00004123"/>
    </source>
</evidence>
<gene>
    <name evidence="11" type="ORF">B9Z65_703</name>
</gene>
<dbReference type="InterPro" id="IPR018359">
    <property type="entry name" value="Bromodomain_CS"/>
</dbReference>
<feature type="region of interest" description="Disordered" evidence="9">
    <location>
        <begin position="397"/>
        <end position="472"/>
    </location>
</feature>
<dbReference type="EMBL" id="NHZQ01000003">
    <property type="protein sequence ID" value="PSK60553.1"/>
    <property type="molecule type" value="Genomic_DNA"/>
</dbReference>
<proteinExistence type="predicted"/>
<evidence type="ECO:0000256" key="9">
    <source>
        <dbReference type="SAM" id="MobiDB-lite"/>
    </source>
</evidence>
<comment type="caution">
    <text evidence="11">The sequence shown here is derived from an EMBL/GenBank/DDBJ whole genome shotgun (WGS) entry which is preliminary data.</text>
</comment>
<keyword evidence="2" id="KW-0677">Repeat</keyword>
<dbReference type="GO" id="GO:0016586">
    <property type="term" value="C:RSC-type complex"/>
    <property type="evidence" value="ECO:0007669"/>
    <property type="project" value="InterPro"/>
</dbReference>
<keyword evidence="7" id="KW-0539">Nucleus</keyword>
<evidence type="ECO:0000256" key="4">
    <source>
        <dbReference type="ARBA" id="ARBA00023015"/>
    </source>
</evidence>
<dbReference type="Pfam" id="PF00439">
    <property type="entry name" value="Bromodomain"/>
    <property type="match status" value="2"/>
</dbReference>
<keyword evidence="5 8" id="KW-0103">Bromodomain</keyword>
<dbReference type="Gene3D" id="1.20.920.10">
    <property type="entry name" value="Bromodomain-like"/>
    <property type="match status" value="2"/>
</dbReference>
<feature type="region of interest" description="Disordered" evidence="9">
    <location>
        <begin position="1"/>
        <end position="29"/>
    </location>
</feature>
<evidence type="ECO:0000256" key="2">
    <source>
        <dbReference type="ARBA" id="ARBA00022737"/>
    </source>
</evidence>
<dbReference type="AlphaFoldDB" id="A0A2P8AJA1"/>
<keyword evidence="3" id="KW-0156">Chromatin regulator</keyword>
<keyword evidence="4" id="KW-0805">Transcription regulation</keyword>
<dbReference type="FunFam" id="1.20.920.10:FF:000083">
    <property type="entry name" value="WGS project CABT00000000 data, contig 2.8"/>
    <property type="match status" value="1"/>
</dbReference>
<dbReference type="STRING" id="40998.A0A2P8AJA1"/>
<evidence type="ECO:0000313" key="11">
    <source>
        <dbReference type="EMBL" id="PSK60553.1"/>
    </source>
</evidence>
<dbReference type="SUPFAM" id="SSF47370">
    <property type="entry name" value="Bromodomain"/>
    <property type="match status" value="2"/>
</dbReference>
<dbReference type="PROSITE" id="PS00633">
    <property type="entry name" value="BROMODOMAIN_1"/>
    <property type="match status" value="1"/>
</dbReference>
<accession>A0A2P8AJA1</accession>
<evidence type="ECO:0000259" key="10">
    <source>
        <dbReference type="PROSITE" id="PS50014"/>
    </source>
</evidence>
<comment type="subcellular location">
    <subcellularLocation>
        <location evidence="1">Nucleus</location>
    </subcellularLocation>
</comment>
<dbReference type="CDD" id="cd04369">
    <property type="entry name" value="Bromodomain"/>
    <property type="match status" value="2"/>
</dbReference>
<dbReference type="PRINTS" id="PR00503">
    <property type="entry name" value="BROMODOMAIN"/>
</dbReference>
<feature type="region of interest" description="Disordered" evidence="9">
    <location>
        <begin position="153"/>
        <end position="228"/>
    </location>
</feature>
<name>A0A2P8AJA1_9PEZI</name>
<dbReference type="InterPro" id="IPR001487">
    <property type="entry name" value="Bromodomain"/>
</dbReference>
<keyword evidence="6" id="KW-0804">Transcription</keyword>
<dbReference type="OrthoDB" id="6017at2759"/>
<evidence type="ECO:0000313" key="12">
    <source>
        <dbReference type="Proteomes" id="UP000243723"/>
    </source>
</evidence>
<keyword evidence="12" id="KW-1185">Reference proteome</keyword>
<dbReference type="InterPro" id="IPR037382">
    <property type="entry name" value="Rsc/polybromo"/>
</dbReference>
<dbReference type="InterPro" id="IPR036427">
    <property type="entry name" value="Bromodomain-like_sf"/>
</dbReference>
<evidence type="ECO:0000256" key="8">
    <source>
        <dbReference type="PROSITE-ProRule" id="PRU00035"/>
    </source>
</evidence>
<evidence type="ECO:0000256" key="5">
    <source>
        <dbReference type="ARBA" id="ARBA00023117"/>
    </source>
</evidence>
<dbReference type="PROSITE" id="PS50014">
    <property type="entry name" value="BROMODOMAIN_2"/>
    <property type="match status" value="2"/>
</dbReference>
<dbReference type="PANTHER" id="PTHR16062:SF21">
    <property type="entry name" value="CHROMATIN STRUCTURE-REMODELING COMPLEX SUBUNIT RSC1-RELATED"/>
    <property type="match status" value="1"/>
</dbReference>
<dbReference type="GO" id="GO:0003682">
    <property type="term" value="F:chromatin binding"/>
    <property type="evidence" value="ECO:0007669"/>
    <property type="project" value="TreeGrafter"/>
</dbReference>
<dbReference type="InterPro" id="IPR054551">
    <property type="entry name" value="RSC4_Ig-like"/>
</dbReference>
<evidence type="ECO:0000256" key="6">
    <source>
        <dbReference type="ARBA" id="ARBA00023163"/>
    </source>
</evidence>
<evidence type="ECO:0000256" key="7">
    <source>
        <dbReference type="ARBA" id="ARBA00023242"/>
    </source>
</evidence>